<dbReference type="Proteomes" id="UP000672032">
    <property type="component" value="Chromosome 4"/>
</dbReference>
<feature type="transmembrane region" description="Helical" evidence="1">
    <location>
        <begin position="186"/>
        <end position="204"/>
    </location>
</feature>
<dbReference type="OrthoDB" id="5343688at2759"/>
<keyword evidence="1" id="KW-0812">Transmembrane</keyword>
<name>A0A8A3PGV0_9HELO</name>
<reference evidence="3" key="1">
    <citation type="submission" date="2020-10" db="EMBL/GenBank/DDBJ databases">
        <title>Genome Sequence of Monilinia vaccinii-corymbosi Sheds Light on Mummy Berry Disease Infection of Blueberry and Mating Type.</title>
        <authorList>
            <person name="Yow A.G."/>
            <person name="Zhang Y."/>
            <person name="Bansal K."/>
            <person name="Eacker S.M."/>
            <person name="Sullivan S."/>
            <person name="Liachko I."/>
            <person name="Cubeta M.A."/>
            <person name="Rollins J.A."/>
            <person name="Ashrafi H."/>
        </authorList>
    </citation>
    <scope>NUCLEOTIDE SEQUENCE</scope>
    <source>
        <strain evidence="3">RL-1</strain>
    </source>
</reference>
<keyword evidence="1" id="KW-1133">Transmembrane helix</keyword>
<accession>A0A8A3PGV0</accession>
<dbReference type="InterPro" id="IPR000182">
    <property type="entry name" value="GNAT_dom"/>
</dbReference>
<evidence type="ECO:0000313" key="3">
    <source>
        <dbReference type="EMBL" id="QSZ34216.1"/>
    </source>
</evidence>
<evidence type="ECO:0000313" key="4">
    <source>
        <dbReference type="Proteomes" id="UP000672032"/>
    </source>
</evidence>
<dbReference type="EMBL" id="CP063408">
    <property type="protein sequence ID" value="QSZ34216.1"/>
    <property type="molecule type" value="Genomic_DNA"/>
</dbReference>
<feature type="transmembrane region" description="Helical" evidence="1">
    <location>
        <begin position="158"/>
        <end position="180"/>
    </location>
</feature>
<keyword evidence="4" id="KW-1185">Reference proteome</keyword>
<feature type="domain" description="N-acetyltransferase" evidence="2">
    <location>
        <begin position="226"/>
        <end position="306"/>
    </location>
</feature>
<organism evidence="3 4">
    <name type="scientific">Monilinia vaccinii-corymbosi</name>
    <dbReference type="NCBI Taxonomy" id="61207"/>
    <lineage>
        <taxon>Eukaryota</taxon>
        <taxon>Fungi</taxon>
        <taxon>Dikarya</taxon>
        <taxon>Ascomycota</taxon>
        <taxon>Pezizomycotina</taxon>
        <taxon>Leotiomycetes</taxon>
        <taxon>Helotiales</taxon>
        <taxon>Sclerotiniaceae</taxon>
        <taxon>Monilinia</taxon>
    </lineage>
</organism>
<dbReference type="Pfam" id="PF00583">
    <property type="entry name" value="Acetyltransf_1"/>
    <property type="match status" value="1"/>
</dbReference>
<evidence type="ECO:0000256" key="1">
    <source>
        <dbReference type="SAM" id="Phobius"/>
    </source>
</evidence>
<sequence length="354" mass="37806">MARHVPMQTGIATSRGLDVRRSQYGGSGHSDTTLTNNINLPTANIVVNKMTAVPGFLASAAFFTFLRANLVLAPSTINSTSSTPTFGAASSQTLSQLRPSSLATMSSNIDDDIIAPSPLDGIPSLTTTVLNVEDDKIKALKLVADSVAQQRQIAAQAIIFHPLTLTLYALAIGIVTRWRYKDTSDLGLLGTTLAGITMACLVAVRAATAGYINAAEELNWNFATNDEGEEDVIIGSRYGDEIIGALILRIERTPHLNGSPKRGKSGKKGGKGVVRAWTTKVRYRGTGVGTEMLEQAVRETRGKLGNSAEVGFAKEHANSKMILPEIFNGEFRRRERRAAGALEAVVGGGRGKRR</sequence>
<proteinExistence type="predicted"/>
<evidence type="ECO:0000259" key="2">
    <source>
        <dbReference type="Pfam" id="PF00583"/>
    </source>
</evidence>
<dbReference type="GO" id="GO:0016747">
    <property type="term" value="F:acyltransferase activity, transferring groups other than amino-acyl groups"/>
    <property type="evidence" value="ECO:0007669"/>
    <property type="project" value="InterPro"/>
</dbReference>
<protein>
    <recommendedName>
        <fullName evidence="2">N-acetyltransferase domain-containing protein</fullName>
    </recommendedName>
</protein>
<keyword evidence="1" id="KW-0472">Membrane</keyword>
<dbReference type="AlphaFoldDB" id="A0A8A3PGV0"/>
<gene>
    <name evidence="3" type="ORF">DSL72_005806</name>
</gene>